<keyword evidence="2" id="KW-1185">Reference proteome</keyword>
<comment type="caution">
    <text evidence="1">The sequence shown here is derived from an EMBL/GenBank/DDBJ whole genome shotgun (WGS) entry which is preliminary data.</text>
</comment>
<sequence>MIDRIWEDLESAIKAPMEPETFFEPEDEENPFRPDLNINFTDWRPLDEIRTIPHVHMEDNASEQTIMEYETGMKF</sequence>
<reference evidence="1" key="1">
    <citation type="journal article" date="2019" name="bioRxiv">
        <title>The Genome of the Zebra Mussel, Dreissena polymorpha: A Resource for Invasive Species Research.</title>
        <authorList>
            <person name="McCartney M.A."/>
            <person name="Auch B."/>
            <person name="Kono T."/>
            <person name="Mallez S."/>
            <person name="Zhang Y."/>
            <person name="Obille A."/>
            <person name="Becker A."/>
            <person name="Abrahante J.E."/>
            <person name="Garbe J."/>
            <person name="Badalamenti J.P."/>
            <person name="Herman A."/>
            <person name="Mangelson H."/>
            <person name="Liachko I."/>
            <person name="Sullivan S."/>
            <person name="Sone E.D."/>
            <person name="Koren S."/>
            <person name="Silverstein K.A.T."/>
            <person name="Beckman K.B."/>
            <person name="Gohl D.M."/>
        </authorList>
    </citation>
    <scope>NUCLEOTIDE SEQUENCE</scope>
    <source>
        <strain evidence="1">Duluth1</strain>
        <tissue evidence="1">Whole animal</tissue>
    </source>
</reference>
<accession>A0A9D4HPY8</accession>
<dbReference type="Proteomes" id="UP000828390">
    <property type="component" value="Unassembled WGS sequence"/>
</dbReference>
<dbReference type="EMBL" id="JAIWYP010000012">
    <property type="protein sequence ID" value="KAH3726670.1"/>
    <property type="molecule type" value="Genomic_DNA"/>
</dbReference>
<evidence type="ECO:0000313" key="2">
    <source>
        <dbReference type="Proteomes" id="UP000828390"/>
    </source>
</evidence>
<dbReference type="AlphaFoldDB" id="A0A9D4HPY8"/>
<proteinExistence type="predicted"/>
<evidence type="ECO:0000313" key="1">
    <source>
        <dbReference type="EMBL" id="KAH3726670.1"/>
    </source>
</evidence>
<protein>
    <submittedName>
        <fullName evidence="1">Uncharacterized protein</fullName>
    </submittedName>
</protein>
<gene>
    <name evidence="1" type="ORF">DPMN_052539</name>
</gene>
<name>A0A9D4HPY8_DREPO</name>
<organism evidence="1 2">
    <name type="scientific">Dreissena polymorpha</name>
    <name type="common">Zebra mussel</name>
    <name type="synonym">Mytilus polymorpha</name>
    <dbReference type="NCBI Taxonomy" id="45954"/>
    <lineage>
        <taxon>Eukaryota</taxon>
        <taxon>Metazoa</taxon>
        <taxon>Spiralia</taxon>
        <taxon>Lophotrochozoa</taxon>
        <taxon>Mollusca</taxon>
        <taxon>Bivalvia</taxon>
        <taxon>Autobranchia</taxon>
        <taxon>Heteroconchia</taxon>
        <taxon>Euheterodonta</taxon>
        <taxon>Imparidentia</taxon>
        <taxon>Neoheterodontei</taxon>
        <taxon>Myida</taxon>
        <taxon>Dreissenoidea</taxon>
        <taxon>Dreissenidae</taxon>
        <taxon>Dreissena</taxon>
    </lineage>
</organism>
<reference evidence="1" key="2">
    <citation type="submission" date="2020-11" db="EMBL/GenBank/DDBJ databases">
        <authorList>
            <person name="McCartney M.A."/>
            <person name="Auch B."/>
            <person name="Kono T."/>
            <person name="Mallez S."/>
            <person name="Becker A."/>
            <person name="Gohl D.M."/>
            <person name="Silverstein K.A.T."/>
            <person name="Koren S."/>
            <person name="Bechman K.B."/>
            <person name="Herman A."/>
            <person name="Abrahante J.E."/>
            <person name="Garbe J."/>
        </authorList>
    </citation>
    <scope>NUCLEOTIDE SEQUENCE</scope>
    <source>
        <strain evidence="1">Duluth1</strain>
        <tissue evidence="1">Whole animal</tissue>
    </source>
</reference>